<gene>
    <name evidence="12" type="ORF">SAMN02745114_01173</name>
</gene>
<dbReference type="Proteomes" id="UP000190657">
    <property type="component" value="Unassembled WGS sequence"/>
</dbReference>
<dbReference type="STRING" id="290054.SAMN02745114_01173"/>
<dbReference type="GO" id="GO:0008324">
    <property type="term" value="F:monoatomic cation transmembrane transporter activity"/>
    <property type="evidence" value="ECO:0007669"/>
    <property type="project" value="InterPro"/>
</dbReference>
<feature type="transmembrane region" description="Helical" evidence="10">
    <location>
        <begin position="272"/>
        <end position="292"/>
    </location>
</feature>
<evidence type="ECO:0000256" key="10">
    <source>
        <dbReference type="SAM" id="Phobius"/>
    </source>
</evidence>
<dbReference type="SUPFAM" id="SSF81340">
    <property type="entry name" value="Clc chloride channel"/>
    <property type="match status" value="1"/>
</dbReference>
<keyword evidence="7" id="KW-0869">Chloride channel</keyword>
<keyword evidence="8" id="KW-0868">Chloride</keyword>
<keyword evidence="13" id="KW-1185">Reference proteome</keyword>
<evidence type="ECO:0000256" key="4">
    <source>
        <dbReference type="ARBA" id="ARBA00022989"/>
    </source>
</evidence>
<dbReference type="GO" id="GO:0006813">
    <property type="term" value="P:potassium ion transport"/>
    <property type="evidence" value="ECO:0007669"/>
    <property type="project" value="InterPro"/>
</dbReference>
<sequence>MREQKKLNTIRKIKSKNSEAFFLVIRGLEVGLVAGLIAVLYRYMLSVAEDGLNKVLTFVHGSWWKIAIWFGILWLIGTFVSYIIKWEPAAGGSGIPQVTGEVKGRMSPSWWRVLVAKLIGGTASVFAGLSLGREGPSVQLGGMAAKGVAKITKADKTTELRMISCGAGAGMAAAFNAPLAGIIFVLEEIHHSFDKNILCMGIVSTVVADFVSKMFFGQNTIFNYSTVTFPLKYYWILILLGIILGLSGVGYTKIMLKIQDCFKGLKKIPNNVKLPIVFVFSGIIGLICPQVLCGGHSMVEFLMNEKPGFSVMFTLLVAKFLFGAICFACGAPGGTLYPLCILGTYLGASFGMIALNISGLPNELWQEFAVIGMAGFFSATIKSPITGIVLVFELTGNMNNLLPLVTVALISFAVSDLLGSEPIYEALLARLSATPEEIKEKDIAKREKIIKSFVIPTGSDLANKKIKDIDWGRHALIITVERGEDSITPNGDIVLKAGDEIVFLVSQRRLAKTSEHLEKLFEDQYKPSTTA</sequence>
<feature type="transmembrane region" description="Helical" evidence="10">
    <location>
        <begin position="312"/>
        <end position="329"/>
    </location>
</feature>
<dbReference type="InterPro" id="IPR050368">
    <property type="entry name" value="ClC-type_chloride_channel"/>
</dbReference>
<protein>
    <submittedName>
        <fullName evidence="12">H+/Cl-antiporter ClcA</fullName>
    </submittedName>
</protein>
<keyword evidence="2" id="KW-0813">Transport</keyword>
<evidence type="ECO:0000256" key="9">
    <source>
        <dbReference type="ARBA" id="ARBA00023303"/>
    </source>
</evidence>
<dbReference type="RefSeq" id="WP_078768650.1">
    <property type="nucleotide sequence ID" value="NZ_FUWW01000011.1"/>
</dbReference>
<dbReference type="PANTHER" id="PTHR43427:SF6">
    <property type="entry name" value="CHLORIDE CHANNEL PROTEIN CLC-E"/>
    <property type="match status" value="1"/>
</dbReference>
<evidence type="ECO:0000256" key="5">
    <source>
        <dbReference type="ARBA" id="ARBA00023065"/>
    </source>
</evidence>
<dbReference type="Pfam" id="PF02080">
    <property type="entry name" value="TrkA_C"/>
    <property type="match status" value="1"/>
</dbReference>
<dbReference type="InterPro" id="IPR001807">
    <property type="entry name" value="ClC"/>
</dbReference>
<evidence type="ECO:0000256" key="2">
    <source>
        <dbReference type="ARBA" id="ARBA00022448"/>
    </source>
</evidence>
<keyword evidence="3 10" id="KW-0812">Transmembrane</keyword>
<dbReference type="OrthoDB" id="9812438at2"/>
<dbReference type="InterPro" id="IPR006037">
    <property type="entry name" value="RCK_C"/>
</dbReference>
<organism evidence="12 13">
    <name type="scientific">Eubacterium coprostanoligenes</name>
    <dbReference type="NCBI Taxonomy" id="290054"/>
    <lineage>
        <taxon>Bacteria</taxon>
        <taxon>Bacillati</taxon>
        <taxon>Bacillota</taxon>
        <taxon>Clostridia</taxon>
        <taxon>Eubacteriales</taxon>
        <taxon>Eubacteriaceae</taxon>
        <taxon>Eubacterium</taxon>
    </lineage>
</organism>
<dbReference type="Gene3D" id="1.10.3080.10">
    <property type="entry name" value="Clc chloride channel"/>
    <property type="match status" value="1"/>
</dbReference>
<feature type="transmembrane region" description="Helical" evidence="10">
    <location>
        <begin position="160"/>
        <end position="186"/>
    </location>
</feature>
<dbReference type="SUPFAM" id="SSF116726">
    <property type="entry name" value="TrkA C-terminal domain-like"/>
    <property type="match status" value="1"/>
</dbReference>
<dbReference type="PRINTS" id="PR00762">
    <property type="entry name" value="CLCHANNEL"/>
</dbReference>
<feature type="transmembrane region" description="Helical" evidence="10">
    <location>
        <begin position="336"/>
        <end position="357"/>
    </location>
</feature>
<evidence type="ECO:0000259" key="11">
    <source>
        <dbReference type="PROSITE" id="PS51202"/>
    </source>
</evidence>
<comment type="subcellular location">
    <subcellularLocation>
        <location evidence="1">Membrane</location>
        <topology evidence="1">Multi-pass membrane protein</topology>
    </subcellularLocation>
</comment>
<evidence type="ECO:0000313" key="13">
    <source>
        <dbReference type="Proteomes" id="UP000190657"/>
    </source>
</evidence>
<dbReference type="AlphaFoldDB" id="A0A1T4M7H9"/>
<evidence type="ECO:0000256" key="3">
    <source>
        <dbReference type="ARBA" id="ARBA00022692"/>
    </source>
</evidence>
<feature type="transmembrane region" description="Helical" evidence="10">
    <location>
        <begin position="20"/>
        <end position="43"/>
    </location>
</feature>
<feature type="transmembrane region" description="Helical" evidence="10">
    <location>
        <begin position="63"/>
        <end position="84"/>
    </location>
</feature>
<keyword evidence="9" id="KW-0407">Ion channel</keyword>
<dbReference type="Gene3D" id="3.30.70.1450">
    <property type="entry name" value="Regulator of K+ conductance, C-terminal domain"/>
    <property type="match status" value="1"/>
</dbReference>
<keyword evidence="5" id="KW-0406">Ion transport</keyword>
<dbReference type="GO" id="GO:0034707">
    <property type="term" value="C:chloride channel complex"/>
    <property type="evidence" value="ECO:0007669"/>
    <property type="project" value="UniProtKB-KW"/>
</dbReference>
<evidence type="ECO:0000256" key="8">
    <source>
        <dbReference type="ARBA" id="ARBA00023214"/>
    </source>
</evidence>
<keyword evidence="4 10" id="KW-1133">Transmembrane helix</keyword>
<keyword evidence="6 10" id="KW-0472">Membrane</keyword>
<dbReference type="EMBL" id="FUWW01000011">
    <property type="protein sequence ID" value="SJZ62959.1"/>
    <property type="molecule type" value="Genomic_DNA"/>
</dbReference>
<evidence type="ECO:0000256" key="6">
    <source>
        <dbReference type="ARBA" id="ARBA00023136"/>
    </source>
</evidence>
<accession>A0A1T4M7H9</accession>
<dbReference type="Pfam" id="PF00654">
    <property type="entry name" value="Voltage_CLC"/>
    <property type="match status" value="1"/>
</dbReference>
<feature type="transmembrane region" description="Helical" evidence="10">
    <location>
        <begin position="369"/>
        <end position="392"/>
    </location>
</feature>
<dbReference type="PANTHER" id="PTHR43427">
    <property type="entry name" value="CHLORIDE CHANNEL PROTEIN CLC-E"/>
    <property type="match status" value="1"/>
</dbReference>
<dbReference type="InterPro" id="IPR014743">
    <property type="entry name" value="Cl-channel_core"/>
</dbReference>
<reference evidence="12 13" key="1">
    <citation type="submission" date="2017-02" db="EMBL/GenBank/DDBJ databases">
        <authorList>
            <person name="Peterson S.W."/>
        </authorList>
    </citation>
    <scope>NUCLEOTIDE SEQUENCE [LARGE SCALE GENOMIC DNA]</scope>
    <source>
        <strain evidence="12 13">ATCC 51222</strain>
    </source>
</reference>
<feature type="domain" description="RCK C-terminal" evidence="11">
    <location>
        <begin position="438"/>
        <end position="519"/>
    </location>
</feature>
<proteinExistence type="predicted"/>
<feature type="transmembrane region" description="Helical" evidence="10">
    <location>
        <begin position="233"/>
        <end position="251"/>
    </location>
</feature>
<dbReference type="InterPro" id="IPR036721">
    <property type="entry name" value="RCK_C_sf"/>
</dbReference>
<name>A0A1T4M7H9_9FIRM</name>
<evidence type="ECO:0000256" key="7">
    <source>
        <dbReference type="ARBA" id="ARBA00023173"/>
    </source>
</evidence>
<dbReference type="PROSITE" id="PS51202">
    <property type="entry name" value="RCK_C"/>
    <property type="match status" value="1"/>
</dbReference>
<dbReference type="GO" id="GO:0005254">
    <property type="term" value="F:chloride channel activity"/>
    <property type="evidence" value="ECO:0007669"/>
    <property type="project" value="UniProtKB-KW"/>
</dbReference>
<dbReference type="CDD" id="cd01031">
    <property type="entry name" value="EriC"/>
    <property type="match status" value="1"/>
</dbReference>
<evidence type="ECO:0000256" key="1">
    <source>
        <dbReference type="ARBA" id="ARBA00004141"/>
    </source>
</evidence>
<evidence type="ECO:0000313" key="12">
    <source>
        <dbReference type="EMBL" id="SJZ62959.1"/>
    </source>
</evidence>